<dbReference type="GO" id="GO:0006888">
    <property type="term" value="P:endoplasmic reticulum to Golgi vesicle-mediated transport"/>
    <property type="evidence" value="ECO:0007669"/>
    <property type="project" value="EnsemblFungi"/>
</dbReference>
<dbReference type="GO" id="GO:0031201">
    <property type="term" value="C:SNARE complex"/>
    <property type="evidence" value="ECO:0007669"/>
    <property type="project" value="EnsemblFungi"/>
</dbReference>
<evidence type="ECO:0000313" key="16">
    <source>
        <dbReference type="EMBL" id="CCF57730.1"/>
    </source>
</evidence>
<evidence type="ECO:0000256" key="15">
    <source>
        <dbReference type="SAM" id="Phobius"/>
    </source>
</evidence>
<comment type="similarity">
    <text evidence="10 12">Belongs to the BOS1 family.</text>
</comment>
<comment type="subcellular location">
    <subcellularLocation>
        <location evidence="1">Endoplasmic reticulum membrane</location>
        <topology evidence="1">Single-pass type IV membrane protein</topology>
    </subcellularLocation>
    <subcellularLocation>
        <location evidence="2">Golgi apparatus membrane</location>
        <topology evidence="2">Single-pass type IV membrane protein</topology>
    </subcellularLocation>
</comment>
<evidence type="ECO:0000256" key="4">
    <source>
        <dbReference type="ARBA" id="ARBA00022692"/>
    </source>
</evidence>
<evidence type="ECO:0000256" key="2">
    <source>
        <dbReference type="ARBA" id="ARBA00004409"/>
    </source>
</evidence>
<feature type="coiled-coil region" evidence="13">
    <location>
        <begin position="5"/>
        <end position="98"/>
    </location>
</feature>
<organism evidence="16 17">
    <name type="scientific">Kazachstania africana (strain ATCC 22294 / BCRC 22015 / CBS 2517 / CECT 1963 / NBRC 1671 / NRRL Y-8276)</name>
    <name type="common">Yeast</name>
    <name type="synonym">Kluyveromyces africanus</name>
    <dbReference type="NCBI Taxonomy" id="1071382"/>
    <lineage>
        <taxon>Eukaryota</taxon>
        <taxon>Fungi</taxon>
        <taxon>Dikarya</taxon>
        <taxon>Ascomycota</taxon>
        <taxon>Saccharomycotina</taxon>
        <taxon>Saccharomycetes</taxon>
        <taxon>Saccharomycetales</taxon>
        <taxon>Saccharomycetaceae</taxon>
        <taxon>Kazachstania</taxon>
    </lineage>
</organism>
<name>H2ATN0_KAZAF</name>
<dbReference type="InParanoid" id="H2ATN0"/>
<evidence type="ECO:0000256" key="10">
    <source>
        <dbReference type="ARBA" id="ARBA00037983"/>
    </source>
</evidence>
<dbReference type="GeneID" id="13885688"/>
<dbReference type="GO" id="GO:0005789">
    <property type="term" value="C:endoplasmic reticulum membrane"/>
    <property type="evidence" value="ECO:0007669"/>
    <property type="project" value="UniProtKB-SubCell"/>
</dbReference>
<protein>
    <recommendedName>
        <fullName evidence="11 12">Protein transport protein BOS1</fullName>
    </recommendedName>
</protein>
<evidence type="ECO:0000256" key="5">
    <source>
        <dbReference type="ARBA" id="ARBA00022892"/>
    </source>
</evidence>
<dbReference type="InterPro" id="IPR027027">
    <property type="entry name" value="GOSR2/Membrin/Bos1"/>
</dbReference>
<dbReference type="eggNOG" id="KOG3251">
    <property type="taxonomic scope" value="Eukaryota"/>
</dbReference>
<dbReference type="PANTHER" id="PTHR21230:SF1">
    <property type="entry name" value="GOLGI SNAP RECEPTOR COMPLEX MEMBER 2"/>
    <property type="match status" value="1"/>
</dbReference>
<evidence type="ECO:0000256" key="11">
    <source>
        <dbReference type="ARBA" id="ARBA00040957"/>
    </source>
</evidence>
<keyword evidence="7 15" id="KW-1133">Transmembrane helix</keyword>
<keyword evidence="3 12" id="KW-0813">Transport</keyword>
<evidence type="ECO:0000256" key="3">
    <source>
        <dbReference type="ARBA" id="ARBA00022448"/>
    </source>
</evidence>
<dbReference type="GO" id="GO:0005484">
    <property type="term" value="F:SNAP receptor activity"/>
    <property type="evidence" value="ECO:0007669"/>
    <property type="project" value="EnsemblFungi"/>
</dbReference>
<keyword evidence="5" id="KW-0931">ER-Golgi transport</keyword>
<dbReference type="KEGG" id="kaf:KAFR_0D00830"/>
<dbReference type="GO" id="GO:0031902">
    <property type="term" value="C:late endosome membrane"/>
    <property type="evidence" value="ECO:0007669"/>
    <property type="project" value="TreeGrafter"/>
</dbReference>
<dbReference type="STRING" id="1071382.H2ATN0"/>
<dbReference type="RefSeq" id="XP_003956865.1">
    <property type="nucleotide sequence ID" value="XM_003956816.1"/>
</dbReference>
<dbReference type="GO" id="GO:0000139">
    <property type="term" value="C:Golgi membrane"/>
    <property type="evidence" value="ECO:0007669"/>
    <property type="project" value="UniProtKB-SubCell"/>
</dbReference>
<evidence type="ECO:0000256" key="8">
    <source>
        <dbReference type="ARBA" id="ARBA00023034"/>
    </source>
</evidence>
<evidence type="ECO:0000313" key="17">
    <source>
        <dbReference type="Proteomes" id="UP000005220"/>
    </source>
</evidence>
<evidence type="ECO:0000256" key="12">
    <source>
        <dbReference type="PIRNR" id="PIRNR028865"/>
    </source>
</evidence>
<dbReference type="PANTHER" id="PTHR21230">
    <property type="entry name" value="VESICLE TRANSPORT V-SNARE PROTEIN VTI1-RELATED"/>
    <property type="match status" value="1"/>
</dbReference>
<dbReference type="GO" id="GO:0012507">
    <property type="term" value="C:ER to Golgi transport vesicle membrane"/>
    <property type="evidence" value="ECO:0007669"/>
    <property type="project" value="EnsemblFungi"/>
</dbReference>
<dbReference type="OrthoDB" id="158360at2759"/>
<evidence type="ECO:0000256" key="14">
    <source>
        <dbReference type="SAM" id="MobiDB-lite"/>
    </source>
</evidence>
<feature type="region of interest" description="Disordered" evidence="14">
    <location>
        <begin position="101"/>
        <end position="128"/>
    </location>
</feature>
<feature type="transmembrane region" description="Helical" evidence="15">
    <location>
        <begin position="208"/>
        <end position="228"/>
    </location>
</feature>
<dbReference type="PIRSF" id="PIRSF028865">
    <property type="entry name" value="Membrin-2"/>
    <property type="match status" value="1"/>
</dbReference>
<keyword evidence="13" id="KW-0175">Coiled coil</keyword>
<accession>H2ATN0</accession>
<evidence type="ECO:0000256" key="9">
    <source>
        <dbReference type="ARBA" id="ARBA00023136"/>
    </source>
</evidence>
<proteinExistence type="inferred from homology"/>
<dbReference type="GO" id="GO:0000149">
    <property type="term" value="F:SNARE binding"/>
    <property type="evidence" value="ECO:0007669"/>
    <property type="project" value="TreeGrafter"/>
</dbReference>
<keyword evidence="6 12" id="KW-0653">Protein transport</keyword>
<reference evidence="16 17" key="1">
    <citation type="journal article" date="2011" name="Proc. Natl. Acad. Sci. U.S.A.">
        <title>Evolutionary erosion of yeast sex chromosomes by mating-type switching accidents.</title>
        <authorList>
            <person name="Gordon J.L."/>
            <person name="Armisen D."/>
            <person name="Proux-Wera E."/>
            <person name="Oheigeartaigh S.S."/>
            <person name="Byrne K.P."/>
            <person name="Wolfe K.H."/>
        </authorList>
    </citation>
    <scope>NUCLEOTIDE SEQUENCE [LARGE SCALE GENOMIC DNA]</scope>
    <source>
        <strain evidence="17">ATCC 22294 / BCRC 22015 / CBS 2517 / CECT 1963 / NBRC 1671 / NRRL Y-8276</strain>
    </source>
</reference>
<keyword evidence="4 15" id="KW-0812">Transmembrane</keyword>
<keyword evidence="9 12" id="KW-0472">Membrane</keyword>
<evidence type="ECO:0000256" key="1">
    <source>
        <dbReference type="ARBA" id="ARBA00004163"/>
    </source>
</evidence>
<dbReference type="EMBL" id="HE650824">
    <property type="protein sequence ID" value="CCF57730.1"/>
    <property type="molecule type" value="Genomic_DNA"/>
</dbReference>
<dbReference type="GO" id="GO:0006886">
    <property type="term" value="P:intracellular protein transport"/>
    <property type="evidence" value="ECO:0007669"/>
    <property type="project" value="EnsemblFungi"/>
</dbReference>
<evidence type="ECO:0000256" key="7">
    <source>
        <dbReference type="ARBA" id="ARBA00022989"/>
    </source>
</evidence>
<sequence length="229" mass="26929">MNALYNHALKQKSQLTSDLAKFENNLMTSPISLQGSISATLVSFEKTINQYNDFLSKNKELEDNEKYSNRLDQLREELNNFSTKFKDLKKNYNELNNDKMRKNLFGTTSSENPFDEDTTISNRRRHQQNDANDLNMFDGLQKENSIFNRGNSQLDYILEMGQNSLNDIIEQNHILEKVQDTLTKSLRTLNVSEDTIQLINRRAFHDKLIFWFALFCLFLGIYFIIKFLR</sequence>
<dbReference type="Pfam" id="PF12352">
    <property type="entry name" value="V-SNARE_C"/>
    <property type="match status" value="1"/>
</dbReference>
<comment type="function">
    <text evidence="12">SNARE required for protein transport between the ER and the Golgi complex.</text>
</comment>
<dbReference type="FunCoup" id="H2ATN0">
    <property type="interactions" value="78"/>
</dbReference>
<keyword evidence="17" id="KW-1185">Reference proteome</keyword>
<dbReference type="AlphaFoldDB" id="H2ATN0"/>
<keyword evidence="8" id="KW-0333">Golgi apparatus</keyword>
<dbReference type="Proteomes" id="UP000005220">
    <property type="component" value="Chromosome 4"/>
</dbReference>
<gene>
    <name evidence="16" type="primary">KAFR0D00830</name>
    <name evidence="16" type="ORF">KAFR_0D00830</name>
</gene>
<dbReference type="GO" id="GO:0048280">
    <property type="term" value="P:vesicle fusion with Golgi apparatus"/>
    <property type="evidence" value="ECO:0007669"/>
    <property type="project" value="EnsemblFungi"/>
</dbReference>
<dbReference type="HOGENOM" id="CLU_078260_1_0_1"/>
<evidence type="ECO:0000256" key="6">
    <source>
        <dbReference type="ARBA" id="ARBA00022927"/>
    </source>
</evidence>
<evidence type="ECO:0000256" key="13">
    <source>
        <dbReference type="SAM" id="Coils"/>
    </source>
</evidence>